<keyword evidence="6 11" id="KW-1133">Transmembrane helix</keyword>
<organism evidence="13">
    <name type="scientific">Trichophyton rubrum CBS 288.86</name>
    <dbReference type="NCBI Taxonomy" id="1215330"/>
    <lineage>
        <taxon>Eukaryota</taxon>
        <taxon>Fungi</taxon>
        <taxon>Dikarya</taxon>
        <taxon>Ascomycota</taxon>
        <taxon>Pezizomycotina</taxon>
        <taxon>Eurotiomycetes</taxon>
        <taxon>Eurotiomycetidae</taxon>
        <taxon>Onygenales</taxon>
        <taxon>Arthrodermataceae</taxon>
        <taxon>Trichophyton</taxon>
    </lineage>
</organism>
<evidence type="ECO:0000256" key="10">
    <source>
        <dbReference type="ARBA" id="ARBA00046480"/>
    </source>
</evidence>
<evidence type="ECO:0000256" key="6">
    <source>
        <dbReference type="ARBA" id="ARBA00022989"/>
    </source>
</evidence>
<dbReference type="GO" id="GO:0033179">
    <property type="term" value="C:proton-transporting V-type ATPase, V0 domain"/>
    <property type="evidence" value="ECO:0007669"/>
    <property type="project" value="InterPro"/>
</dbReference>
<dbReference type="AlphaFoldDB" id="A0A022WES7"/>
<dbReference type="Gene3D" id="1.20.120.610">
    <property type="entry name" value="lithium bound rotor ring of v- atpase"/>
    <property type="match status" value="1"/>
</dbReference>
<keyword evidence="5 11" id="KW-0375">Hydrogen ion transport</keyword>
<dbReference type="Pfam" id="PF00137">
    <property type="entry name" value="ATP-synt_C"/>
    <property type="match status" value="1"/>
</dbReference>
<evidence type="ECO:0000256" key="8">
    <source>
        <dbReference type="ARBA" id="ARBA00023136"/>
    </source>
</evidence>
<evidence type="ECO:0000256" key="5">
    <source>
        <dbReference type="ARBA" id="ARBA00022781"/>
    </source>
</evidence>
<accession>A0A022WES7</accession>
<comment type="subunit">
    <text evidence="10 11">V-ATPase is a heteromultimeric enzyme composed of a peripheral catalytic V1 complex (components A to H) attached to an integral membrane V0 proton pore complex (components: a, c, c', c'', d, e, f and VOA1). The decameric c-ring forms the proton-conducting pore, and is composed of eight proteolipid subunits c, one subunit c' and one subunit c''.</text>
</comment>
<feature type="domain" description="V-ATPase proteolipid subunit C-like" evidence="12">
    <location>
        <begin position="32"/>
        <end position="83"/>
    </location>
</feature>
<comment type="function">
    <text evidence="11">Proton-conducting pore forming of the V0 complex of vacuolar(H+)-ATPase (V-ATPase), a multisubunit enzyme composed of a peripheral complex (V1) that hydrolyzes ATP and a membrane integral complex (V0) that translocates protons. V-ATPase is responsible for acidifying and maintaining the pH of intracellular compartments.</text>
</comment>
<evidence type="ECO:0000256" key="11">
    <source>
        <dbReference type="RuleBase" id="RU363060"/>
    </source>
</evidence>
<feature type="transmembrane region" description="Helical" evidence="11">
    <location>
        <begin position="63"/>
        <end position="85"/>
    </location>
</feature>
<dbReference type="InterPro" id="IPR011555">
    <property type="entry name" value="ATPase_proteolipid_su_C_euk"/>
</dbReference>
<dbReference type="EMBL" id="KK207705">
    <property type="protein sequence ID" value="EZF56915.1"/>
    <property type="molecule type" value="Genomic_DNA"/>
</dbReference>
<protein>
    <recommendedName>
        <fullName evidence="11">V-type proton ATPase proteolipid subunit</fullName>
    </recommendedName>
</protein>
<keyword evidence="11" id="KW-0926">Vacuole</keyword>
<name>A0A022WES7_TRIRU</name>
<sequence>MDALLDNLWMYVWPSCAQWEYRNLLILTMLPFPGVGAAYGTAKAGIGIAGVGTFRPDLIMKSLIPVVMAGIIAVYGLVVAVLIAGDLGPPPETQYSLYAGCLHLAAGLSVGLAGLAAGYTIGIVGEAVSCATTALLDPVLKKRCLGNTRVYATVQGVCRNGLDIDFWRSPGSIWFDCWSDSKLEEFCIDVLHFSRTFAVV</sequence>
<keyword evidence="8 11" id="KW-0472">Membrane</keyword>
<comment type="function">
    <text evidence="9">Proton-conducting pore forming subunit of the V0 complex of vacuolar(H+)-ATPase (V-ATPase), a multisubunit enzyme composed of a peripheral complex (V1) that hydrolyzes ATP and a membrane integral complex (V0) that translocates protons. V-ATPase is responsible for acidifying and maintaining the pH of intracellular compartments.</text>
</comment>
<dbReference type="GO" id="GO:0046961">
    <property type="term" value="F:proton-transporting ATPase activity, rotational mechanism"/>
    <property type="evidence" value="ECO:0007669"/>
    <property type="project" value="InterPro"/>
</dbReference>
<keyword evidence="4 11" id="KW-0812">Transmembrane</keyword>
<dbReference type="InterPro" id="IPR035921">
    <property type="entry name" value="F/V-ATP_Csub_sf"/>
</dbReference>
<proteinExistence type="inferred from homology"/>
<dbReference type="CDD" id="cd18175">
    <property type="entry name" value="ATP-synt_Vo_c_ATP6C_rpt1"/>
    <property type="match status" value="1"/>
</dbReference>
<dbReference type="SUPFAM" id="SSF81333">
    <property type="entry name" value="F1F0 ATP synthase subunit C"/>
    <property type="match status" value="1"/>
</dbReference>
<evidence type="ECO:0000256" key="2">
    <source>
        <dbReference type="ARBA" id="ARBA00007296"/>
    </source>
</evidence>
<gene>
    <name evidence="13" type="ORF">H103_00749</name>
</gene>
<dbReference type="PANTHER" id="PTHR10263">
    <property type="entry name" value="V-TYPE PROTON ATPASE PROTEOLIPID SUBUNIT"/>
    <property type="match status" value="1"/>
</dbReference>
<evidence type="ECO:0000313" key="13">
    <source>
        <dbReference type="EMBL" id="EZF56915.1"/>
    </source>
</evidence>
<comment type="similarity">
    <text evidence="2 11">Belongs to the V-ATPase proteolipid subunit family.</text>
</comment>
<evidence type="ECO:0000256" key="3">
    <source>
        <dbReference type="ARBA" id="ARBA00022448"/>
    </source>
</evidence>
<feature type="transmembrane region" description="Helical" evidence="11">
    <location>
        <begin position="24"/>
        <end position="42"/>
    </location>
</feature>
<feature type="transmembrane region" description="Helical" evidence="11">
    <location>
        <begin position="97"/>
        <end position="119"/>
    </location>
</feature>
<keyword evidence="3 11" id="KW-0813">Transport</keyword>
<dbReference type="NCBIfam" id="TIGR01100">
    <property type="entry name" value="V_ATP_synt_C"/>
    <property type="match status" value="1"/>
</dbReference>
<dbReference type="PRINTS" id="PR00122">
    <property type="entry name" value="VACATPASE"/>
</dbReference>
<evidence type="ECO:0000256" key="9">
    <source>
        <dbReference type="ARBA" id="ARBA00045519"/>
    </source>
</evidence>
<evidence type="ECO:0000259" key="12">
    <source>
        <dbReference type="Pfam" id="PF00137"/>
    </source>
</evidence>
<dbReference type="OrthoDB" id="1744869at2759"/>
<evidence type="ECO:0000256" key="4">
    <source>
        <dbReference type="ARBA" id="ARBA00022692"/>
    </source>
</evidence>
<evidence type="ECO:0000256" key="1">
    <source>
        <dbReference type="ARBA" id="ARBA00004141"/>
    </source>
</evidence>
<dbReference type="InterPro" id="IPR000245">
    <property type="entry name" value="ATPase_proteolipid_csu"/>
</dbReference>
<evidence type="ECO:0000256" key="7">
    <source>
        <dbReference type="ARBA" id="ARBA00023065"/>
    </source>
</evidence>
<dbReference type="GO" id="GO:0005774">
    <property type="term" value="C:vacuolar membrane"/>
    <property type="evidence" value="ECO:0007669"/>
    <property type="project" value="UniProtKB-SubCell"/>
</dbReference>
<dbReference type="Proteomes" id="UP000023758">
    <property type="component" value="Unassembled WGS sequence"/>
</dbReference>
<keyword evidence="7 11" id="KW-0406">Ion transport</keyword>
<comment type="subcellular location">
    <subcellularLocation>
        <location evidence="1">Membrane</location>
        <topology evidence="1">Multi-pass membrane protein</topology>
    </subcellularLocation>
    <subcellularLocation>
        <location evidence="11">Vacuole membrane</location>
        <topology evidence="11">Multi-pass membrane protein</topology>
    </subcellularLocation>
</comment>
<reference evidence="13" key="1">
    <citation type="submission" date="2014-02" db="EMBL/GenBank/DDBJ databases">
        <title>The Genome Sequence of Trichophyton rubrum (morphotype fischeri) CBS 288.86.</title>
        <authorList>
            <consortium name="The Broad Institute Genomics Platform"/>
            <person name="Cuomo C.A."/>
            <person name="White T.C."/>
            <person name="Graser Y."/>
            <person name="Martinez-Rossi N."/>
            <person name="Heitman J."/>
            <person name="Young S.K."/>
            <person name="Zeng Q."/>
            <person name="Gargeya S."/>
            <person name="Abouelleil A."/>
            <person name="Alvarado L."/>
            <person name="Chapman S.B."/>
            <person name="Gainer-Dewar J."/>
            <person name="Goldberg J."/>
            <person name="Griggs A."/>
            <person name="Gujja S."/>
            <person name="Hansen M."/>
            <person name="Howarth C."/>
            <person name="Imamovic A."/>
            <person name="Larimer J."/>
            <person name="Martinez D."/>
            <person name="Murphy C."/>
            <person name="Pearson M.D."/>
            <person name="Persinoti G."/>
            <person name="Poon T."/>
            <person name="Priest M."/>
            <person name="Roberts A.D."/>
            <person name="Saif S."/>
            <person name="Shea T.D."/>
            <person name="Sykes S.N."/>
            <person name="Wortman J."/>
            <person name="Nusbaum C."/>
            <person name="Birren B."/>
        </authorList>
    </citation>
    <scope>NUCLEOTIDE SEQUENCE [LARGE SCALE GENOMIC DNA]</scope>
    <source>
        <strain evidence="13">CBS 288.86</strain>
    </source>
</reference>
<dbReference type="InterPro" id="IPR002379">
    <property type="entry name" value="ATPase_proteolipid_c-like_dom"/>
</dbReference>